<protein>
    <recommendedName>
        <fullName evidence="1">CHK kinase-like domain-containing protein</fullName>
    </recommendedName>
</protein>
<dbReference type="InterPro" id="IPR011009">
    <property type="entry name" value="Kinase-like_dom_sf"/>
</dbReference>
<organism evidence="2">
    <name type="scientific">Trichuris suis</name>
    <name type="common">pig whipworm</name>
    <dbReference type="NCBI Taxonomy" id="68888"/>
    <lineage>
        <taxon>Eukaryota</taxon>
        <taxon>Metazoa</taxon>
        <taxon>Ecdysozoa</taxon>
        <taxon>Nematoda</taxon>
        <taxon>Enoplea</taxon>
        <taxon>Dorylaimia</taxon>
        <taxon>Trichinellida</taxon>
        <taxon>Trichuridae</taxon>
        <taxon>Trichuris</taxon>
    </lineage>
</organism>
<dbReference type="InterPro" id="IPR015897">
    <property type="entry name" value="CHK_kinase-like"/>
</dbReference>
<dbReference type="PANTHER" id="PTHR23020:SF41">
    <property type="entry name" value="AMINOGLYCOSIDE PHOSPHOTRANSFERASE DOMAIN-CONTAINING PROTEIN"/>
    <property type="match status" value="1"/>
</dbReference>
<feature type="domain" description="CHK kinase-like" evidence="1">
    <location>
        <begin position="560"/>
        <end position="750"/>
    </location>
</feature>
<evidence type="ECO:0000313" key="2">
    <source>
        <dbReference type="EMBL" id="KFD68079.1"/>
    </source>
</evidence>
<dbReference type="EMBL" id="KL367508">
    <property type="protein sequence ID" value="KFD68079.1"/>
    <property type="molecule type" value="Genomic_DNA"/>
</dbReference>
<dbReference type="SMART" id="SM00587">
    <property type="entry name" value="CHK"/>
    <property type="match status" value="3"/>
</dbReference>
<feature type="domain" description="CHK kinase-like" evidence="1">
    <location>
        <begin position="1356"/>
        <end position="1527"/>
    </location>
</feature>
<dbReference type="InterPro" id="IPR052961">
    <property type="entry name" value="Oxido-Kinase-like_Enzymes"/>
</dbReference>
<dbReference type="InterPro" id="IPR012877">
    <property type="entry name" value="Dhs-27"/>
</dbReference>
<proteinExistence type="predicted"/>
<reference evidence="2" key="1">
    <citation type="journal article" date="2014" name="Nat. Genet.">
        <title>Genome and transcriptome of the porcine whipworm Trichuris suis.</title>
        <authorList>
            <person name="Jex A.R."/>
            <person name="Nejsum P."/>
            <person name="Schwarz E.M."/>
            <person name="Hu L."/>
            <person name="Young N.D."/>
            <person name="Hall R.S."/>
            <person name="Korhonen P.K."/>
            <person name="Liao S."/>
            <person name="Thamsborg S."/>
            <person name="Xia J."/>
            <person name="Xu P."/>
            <person name="Wang S."/>
            <person name="Scheerlinck J.P."/>
            <person name="Hofmann A."/>
            <person name="Sternberg P.W."/>
            <person name="Wang J."/>
            <person name="Gasser R.B."/>
        </authorList>
    </citation>
    <scope>NUCLEOTIDE SEQUENCE [LARGE SCALE GENOMIC DNA]</scope>
    <source>
        <strain evidence="2">DCEP-RM93F</strain>
    </source>
</reference>
<dbReference type="PANTHER" id="PTHR23020">
    <property type="entry name" value="UNCHARACTERIZED NUCLEAR HORMONE RECEPTOR-RELATED"/>
    <property type="match status" value="1"/>
</dbReference>
<gene>
    <name evidence="2" type="ORF">M514_03415</name>
</gene>
<evidence type="ECO:0000259" key="1">
    <source>
        <dbReference type="SMART" id="SM00587"/>
    </source>
</evidence>
<dbReference type="InterPro" id="IPR004119">
    <property type="entry name" value="EcKL"/>
</dbReference>
<dbReference type="SUPFAM" id="SSF56112">
    <property type="entry name" value="Protein kinase-like (PK-like)"/>
    <property type="match status" value="3"/>
</dbReference>
<name>A0A085NF33_9BILA</name>
<dbReference type="Pfam" id="PF07914">
    <property type="entry name" value="DUF1679"/>
    <property type="match status" value="4"/>
</dbReference>
<dbReference type="Pfam" id="PF02958">
    <property type="entry name" value="EcKL"/>
    <property type="match status" value="1"/>
</dbReference>
<sequence length="1590" mass="180185">MSNPFIYYDTTHVDTVRMNEKLCGTPLTGETLKSALAEVLQEAAENLNAVSAERIGDGKGFLSDILSVSLSWKNEVENVGLPSSVVVKLPTMEQVVGVFKDTSENVEEKAQRYFQLDELFRKESAAYNVLSKELSEFPLPRCYCIWDKENDPMSLLVLQDLSKTARTADLVNGLTEDQLLNCVEAIAKLQAWSLTTKCDWKSFASVRGTLLDKIAAYPKAVVRQLKRIVEKYPMHFGSLSLEDIGTFMEDKDTFAAELMSYREVMPDVFVHGDYRASNILFKVDDETNTTSSHIAAIIDWQTVHQGSFAEDICYLMMFNVNIGLRRSKMKDIVRFYFRTMKTLVPTIMDSVSFDSVWHIFEKTLPWLTVFYTPYILKLSLPACRNEPMAESAVVSNLAEGYKDAVNLNVEASLICCISASTMNKPLCGTKLTGEILEQALVAAGKAAPGSLDSVSAEKIGNCEGYMSDILRVFLVWKECRKTSAYPNKILVKMPKQDSVDILTESFDQKLADQIKQSVKVDILTRIECAVYRMFSKEAPEIPIPKCYAVCTKEENPMVFIAMEDLSPRAETPDITSGLTKGQLINCAEALAALQAWSFNTPYEWKKEVPDMLTHADRALSLLGSIEKQLQVSIKKYPAHFKCVDAKKISAALCDREKTIAAMTAYKKLVPDVLVHGDFWANNILFEVDNKTNSVSDRIAAIIDWQVCHQGSFAEDLARLYSYSVDADVRRSTMMDVFRHYFDKMKMWAPGAISSVPFEIAYHIFENAVFHNALMLICLPDEEWSISSNVPIGLSSIPLTIQTRRARYKFYHFPQHALTMNVPLCGTDLTGEKLEQAFVAAGKVTPGSLESVTAEKIHHSGGHTSDMLRVFLFWKEKGSASLVIISMRIWDHSRFLRETATHPARILVKIPKQEHIDKLTETFDSKLAEKVREIFNVNKLARIESSVYRMLSKEVPAIPIPKCYTAWNNEENSRKFLAIEDLSPHAKTTGLTRSLTKGQLINCAETLAALQAWSLSTQCEWRKELPDLDWFIGTLQDALRASGKQLEESVKKYPTHLKCVDVEKVCSILSNREKLIAVSISALIVRRSNGLQYKRYCRRALRKQPVAQYSHSCYEYTLTMNVPLCGTDLTGEKLEQAFVAAGKVTPGSLESVTAEKIPHSGGHTSDMLRVFLFWKEKGSASLVIISMRIWDHSRFLRETATHPARILVKIPKQEHIDKLTETFDSKLAEKVREIFNVNKLARIESSVYRMLSKEVPAIPIPKCYTAWNNEENSRKFLAIEDLSPHAKTTGLTRSLTKGQLINCAETLAALQAWSLSTQCEWRKELPDLDWFIGTLQDALRASGKQLEESVKKYPTHLKCVDVEKVCSILSNREKLIAVSISALIVRRSNGLQYKRYCRRPLRKQPVAQYSHSCYEYSETTAGLRVALETMHTYLFYVQEMTEFRKVIPDVFVHGDFWANNILFEVDNKTNSVSDRIAGIIDWQLSHQGSFAEDLSRLYSINVDPEVRRSTMKEVFFRYFEKMQMLAPERMNSITFESAYYIFKRAICYHALMMVTFANQLPNMADGNPAIEAALLNRTVENYKDAAKFFNF</sequence>
<feature type="domain" description="CHK kinase-like" evidence="1">
    <location>
        <begin position="156"/>
        <end position="346"/>
    </location>
</feature>
<dbReference type="Proteomes" id="UP000030758">
    <property type="component" value="Unassembled WGS sequence"/>
</dbReference>
<accession>A0A085NF33</accession>
<dbReference type="Gene3D" id="3.90.1200.10">
    <property type="match status" value="3"/>
</dbReference>